<feature type="region of interest" description="Disordered" evidence="1">
    <location>
        <begin position="21"/>
        <end position="88"/>
    </location>
</feature>
<feature type="compositionally biased region" description="Basic and acidic residues" evidence="1">
    <location>
        <begin position="75"/>
        <end position="88"/>
    </location>
</feature>
<comment type="caution">
    <text evidence="2">The sequence shown here is derived from an EMBL/GenBank/DDBJ whole genome shotgun (WGS) entry which is preliminary data.</text>
</comment>
<feature type="compositionally biased region" description="Polar residues" evidence="1">
    <location>
        <begin position="40"/>
        <end position="57"/>
    </location>
</feature>
<dbReference type="Proteomes" id="UP001642483">
    <property type="component" value="Unassembled WGS sequence"/>
</dbReference>
<accession>A0ABP0F305</accession>
<organism evidence="2 3">
    <name type="scientific">Clavelina lepadiformis</name>
    <name type="common">Light-bulb sea squirt</name>
    <name type="synonym">Ascidia lepadiformis</name>
    <dbReference type="NCBI Taxonomy" id="159417"/>
    <lineage>
        <taxon>Eukaryota</taxon>
        <taxon>Metazoa</taxon>
        <taxon>Chordata</taxon>
        <taxon>Tunicata</taxon>
        <taxon>Ascidiacea</taxon>
        <taxon>Aplousobranchia</taxon>
        <taxon>Clavelinidae</taxon>
        <taxon>Clavelina</taxon>
    </lineage>
</organism>
<reference evidence="2 3" key="1">
    <citation type="submission" date="2024-02" db="EMBL/GenBank/DDBJ databases">
        <authorList>
            <person name="Daric V."/>
            <person name="Darras S."/>
        </authorList>
    </citation>
    <scope>NUCLEOTIDE SEQUENCE [LARGE SCALE GENOMIC DNA]</scope>
</reference>
<evidence type="ECO:0000256" key="1">
    <source>
        <dbReference type="SAM" id="MobiDB-lite"/>
    </source>
</evidence>
<feature type="compositionally biased region" description="Polar residues" evidence="1">
    <location>
        <begin position="23"/>
        <end position="33"/>
    </location>
</feature>
<name>A0ABP0F305_CLALP</name>
<proteinExistence type="predicted"/>
<gene>
    <name evidence="2" type="ORF">CVLEPA_LOCUS1332</name>
</gene>
<evidence type="ECO:0000313" key="3">
    <source>
        <dbReference type="Proteomes" id="UP001642483"/>
    </source>
</evidence>
<evidence type="ECO:0000313" key="2">
    <source>
        <dbReference type="EMBL" id="CAK8672378.1"/>
    </source>
</evidence>
<keyword evidence="3" id="KW-1185">Reference proteome</keyword>
<sequence>MFTANGNLTYMSRNGKIKRTLKPNANSHIVTGSSMGGDLTATSPKIRSTSNVTSSFGDLQKTSEHQKKKKKKPKRLNDRERKDRDTEVLGHDASGLLLQNIHNSDTMAVVGATIISQMKKCAQNEQTSTLTPSSSTVNLDIDTDVTKSNQESIVQLTLESLFQSDHLSATRHQLEFGKELEELLDFHEPAETEDTGKHLKKTDNIHQIYKHNPMHVILSDGKNQIWANP</sequence>
<dbReference type="EMBL" id="CAWYQH010000001">
    <property type="protein sequence ID" value="CAK8672378.1"/>
    <property type="molecule type" value="Genomic_DNA"/>
</dbReference>
<protein>
    <submittedName>
        <fullName evidence="2">Uncharacterized protein</fullName>
    </submittedName>
</protein>